<proteinExistence type="predicted"/>
<dbReference type="GO" id="GO:0004386">
    <property type="term" value="F:helicase activity"/>
    <property type="evidence" value="ECO:0007669"/>
    <property type="project" value="UniProtKB-KW"/>
</dbReference>
<feature type="region of interest" description="Disordered" evidence="1">
    <location>
        <begin position="686"/>
        <end position="708"/>
    </location>
</feature>
<evidence type="ECO:0000256" key="1">
    <source>
        <dbReference type="SAM" id="MobiDB-lite"/>
    </source>
</evidence>
<keyword evidence="3" id="KW-0378">Hydrolase</keyword>
<dbReference type="PANTHER" id="PTHR47396">
    <property type="entry name" value="TYPE I RESTRICTION ENZYME ECOKI R PROTEIN"/>
    <property type="match status" value="1"/>
</dbReference>
<organism evidence="3 4">
    <name type="scientific">Pseudaquabacterium rugosum</name>
    <dbReference type="NCBI Taxonomy" id="2984194"/>
    <lineage>
        <taxon>Bacteria</taxon>
        <taxon>Pseudomonadati</taxon>
        <taxon>Pseudomonadota</taxon>
        <taxon>Betaproteobacteria</taxon>
        <taxon>Burkholderiales</taxon>
        <taxon>Sphaerotilaceae</taxon>
        <taxon>Pseudaquabacterium</taxon>
    </lineage>
</organism>
<evidence type="ECO:0000313" key="4">
    <source>
        <dbReference type="Proteomes" id="UP001368500"/>
    </source>
</evidence>
<keyword evidence="3" id="KW-0067">ATP-binding</keyword>
<dbReference type="Pfam" id="PF04851">
    <property type="entry name" value="ResIII"/>
    <property type="match status" value="1"/>
</dbReference>
<accession>A0ABU9BC83</accession>
<protein>
    <submittedName>
        <fullName evidence="3">DEAD/DEAH box helicase family protein</fullName>
    </submittedName>
</protein>
<gene>
    <name evidence="3" type="ORF">AACH11_16205</name>
</gene>
<reference evidence="3 4" key="1">
    <citation type="submission" date="2024-04" db="EMBL/GenBank/DDBJ databases">
        <title>Novel species of the genus Ideonella isolated from streams.</title>
        <authorList>
            <person name="Lu H."/>
        </authorList>
    </citation>
    <scope>NUCLEOTIDE SEQUENCE [LARGE SCALE GENOMIC DNA]</scope>
    <source>
        <strain evidence="3 4">BYS139W</strain>
    </source>
</reference>
<dbReference type="PANTHER" id="PTHR47396:SF1">
    <property type="entry name" value="ATP-DEPENDENT HELICASE IRC3-RELATED"/>
    <property type="match status" value="1"/>
</dbReference>
<dbReference type="InterPro" id="IPR027417">
    <property type="entry name" value="P-loop_NTPase"/>
</dbReference>
<dbReference type="SUPFAM" id="SSF52540">
    <property type="entry name" value="P-loop containing nucleoside triphosphate hydrolases"/>
    <property type="match status" value="1"/>
</dbReference>
<dbReference type="RefSeq" id="WP_341375280.1">
    <property type="nucleotide sequence ID" value="NZ_JBBUTF010000014.1"/>
</dbReference>
<dbReference type="Gene3D" id="3.40.50.300">
    <property type="entry name" value="P-loop containing nucleotide triphosphate hydrolases"/>
    <property type="match status" value="2"/>
</dbReference>
<dbReference type="InterPro" id="IPR006935">
    <property type="entry name" value="Helicase/UvrB_N"/>
</dbReference>
<dbReference type="Proteomes" id="UP001368500">
    <property type="component" value="Unassembled WGS sequence"/>
</dbReference>
<keyword evidence="3" id="KW-0347">Helicase</keyword>
<keyword evidence="3" id="KW-0547">Nucleotide-binding</keyword>
<dbReference type="EMBL" id="JBBUTF010000014">
    <property type="protein sequence ID" value="MEK8027507.1"/>
    <property type="molecule type" value="Genomic_DNA"/>
</dbReference>
<name>A0ABU9BC83_9BURK</name>
<evidence type="ECO:0000313" key="3">
    <source>
        <dbReference type="EMBL" id="MEK8027507.1"/>
    </source>
</evidence>
<evidence type="ECO:0000259" key="2">
    <source>
        <dbReference type="Pfam" id="PF04851"/>
    </source>
</evidence>
<sequence>MKRPGNVIINSPFVVPQRHWQQQNDGTLALIEGRRPASYEIYDVRNNTRRVEVLEQVNEIRSRVDAWRADDYPGVTAVTRQLLEHWRDQTAGVRTNSFYYCQLEAVETQIWWVEAAASYRQGVFLQGDGGPFERVCNKMATGSGKTAVMAMLITWQVLNAVTYPKRHKDFSRAVFIVAPGLTVKGRLKVLYPGEPGNAYDEFATCPSDALRSKLNQAEILVENWHTLMPLKEPDRSVVKKGKEPDEVFTKRVLGKLAQFKDIVVINDEAHHAYRKPADIKISKAQAAELGIDLDEATRWIEGQDRIHKTRRIQRCFDLSATPFAPTGKANAEEGLFTWVVSDFGLNDAIEAGLVKTPRVVVRDDALPNAQTYRSKLYHLYREPEVQEDLNRRGAEPHEALPKLVQDAYTLLGADWRAALLDWRAAGHASPPVMLTVCNRVETAARIEHYLNHGDAHWTELKAPERTLRVDSKVLEKAEIGEKATGESVFKARLSSLLKVLQLPEAIAEKLDEAKKDGDKLKVLAAHISLKPEARQRFDAQQPDDQLVTLIQAAPIDAAVKDYLLGATEYVNRLREIVKAAQLPKDREERLLTLDKEDLLRAIVDSVGKQGQAGQGLQSVISVAMLSEGWDAKNVTHIMGLRAFTSQLLCEQVIGRGLRRVGYDRDENGLFVPEYVNVFGVPLSVFVDGDDGGPPPPPPKPSTQIESLPSRNELEVRWPNLLRVDVVVKPTLAVAWSTVPALRLDPAATPISAELAPAVGGATDLGKTTSIDLEKLPEDFRAQRIIFQAARKAFDQMSGRFKGNREYLVFQLIRLVEQFISPAANKLDIPSLFHSDGLRRRILIALNADLVVQHLVKHVEQQNVASIEPVFDPEQPIGSTRAMRTWYTTKGNQPTKRSQISHVVGDSSWEIYAANIFDSSDLVSAYAKNDHLGFQIFYLWGGSRRRFLPDFIVRLANGKTLVLEIKGEDSPQNVAKRDALKLWVDAVNAKGGFGTWCWDVAFEPAQVHDIVQRHGATADAPPAALALS</sequence>
<feature type="domain" description="Helicase/UvrB N-terminal" evidence="2">
    <location>
        <begin position="114"/>
        <end position="322"/>
    </location>
</feature>
<keyword evidence="4" id="KW-1185">Reference proteome</keyword>
<dbReference type="InterPro" id="IPR050742">
    <property type="entry name" value="Helicase_Restrict-Modif_Enz"/>
</dbReference>
<comment type="caution">
    <text evidence="3">The sequence shown here is derived from an EMBL/GenBank/DDBJ whole genome shotgun (WGS) entry which is preliminary data.</text>
</comment>